<evidence type="ECO:0000256" key="4">
    <source>
        <dbReference type="ARBA" id="ARBA00022840"/>
    </source>
</evidence>
<protein>
    <submittedName>
        <fullName evidence="10">ABC transporter, ATP-binding protein</fullName>
    </submittedName>
</protein>
<keyword evidence="5 7" id="KW-1133">Transmembrane helix</keyword>
<dbReference type="OrthoDB" id="95687at2"/>
<dbReference type="STRING" id="706433.HMPREF9430_00476"/>
<evidence type="ECO:0000256" key="6">
    <source>
        <dbReference type="ARBA" id="ARBA00023136"/>
    </source>
</evidence>
<reference evidence="10 11" key="1">
    <citation type="submission" date="2010-08" db="EMBL/GenBank/DDBJ databases">
        <authorList>
            <person name="Weinstock G."/>
            <person name="Sodergren E."/>
            <person name="Clifton S."/>
            <person name="Fulton L."/>
            <person name="Fulton B."/>
            <person name="Courtney L."/>
            <person name="Fronick C."/>
            <person name="Harrison M."/>
            <person name="Strong C."/>
            <person name="Farmer C."/>
            <person name="Delahaunty K."/>
            <person name="Markovic C."/>
            <person name="Hall O."/>
            <person name="Minx P."/>
            <person name="Tomlinson C."/>
            <person name="Mitreva M."/>
            <person name="Hou S."/>
            <person name="Chen J."/>
            <person name="Wollam A."/>
            <person name="Pepin K.H."/>
            <person name="Johnson M."/>
            <person name="Bhonagiri V."/>
            <person name="Zhang X."/>
            <person name="Suruliraj S."/>
            <person name="Warren W."/>
            <person name="Chinwalla A."/>
            <person name="Mardis E.R."/>
            <person name="Wilson R.K."/>
        </authorList>
    </citation>
    <scope>NUCLEOTIDE SEQUENCE [LARGE SCALE GENOMIC DNA]</scope>
    <source>
        <strain evidence="10 11">F0204</strain>
    </source>
</reference>
<dbReference type="eggNOG" id="COG1132">
    <property type="taxonomic scope" value="Bacteria"/>
</dbReference>
<dbReference type="Proteomes" id="UP000004097">
    <property type="component" value="Unassembled WGS sequence"/>
</dbReference>
<dbReference type="GO" id="GO:0140359">
    <property type="term" value="F:ABC-type transporter activity"/>
    <property type="evidence" value="ECO:0007669"/>
    <property type="project" value="InterPro"/>
</dbReference>
<dbReference type="InterPro" id="IPR039421">
    <property type="entry name" value="Type_1_exporter"/>
</dbReference>
<dbReference type="InterPro" id="IPR027417">
    <property type="entry name" value="P-loop_NTPase"/>
</dbReference>
<evidence type="ECO:0000313" key="10">
    <source>
        <dbReference type="EMBL" id="EFW24919.1"/>
    </source>
</evidence>
<keyword evidence="3" id="KW-0547">Nucleotide-binding</keyword>
<dbReference type="PROSITE" id="PS50893">
    <property type="entry name" value="ABC_TRANSPORTER_2"/>
    <property type="match status" value="1"/>
</dbReference>
<feature type="transmembrane region" description="Helical" evidence="7">
    <location>
        <begin position="130"/>
        <end position="158"/>
    </location>
</feature>
<dbReference type="SMART" id="SM00382">
    <property type="entry name" value="AAA"/>
    <property type="match status" value="1"/>
</dbReference>
<keyword evidence="4 10" id="KW-0067">ATP-binding</keyword>
<evidence type="ECO:0000256" key="1">
    <source>
        <dbReference type="ARBA" id="ARBA00004651"/>
    </source>
</evidence>
<accession>E7MLR3</accession>
<evidence type="ECO:0000256" key="5">
    <source>
        <dbReference type="ARBA" id="ARBA00022989"/>
    </source>
</evidence>
<dbReference type="GO" id="GO:0016887">
    <property type="term" value="F:ATP hydrolysis activity"/>
    <property type="evidence" value="ECO:0007669"/>
    <property type="project" value="InterPro"/>
</dbReference>
<evidence type="ECO:0000256" key="3">
    <source>
        <dbReference type="ARBA" id="ARBA00022741"/>
    </source>
</evidence>
<evidence type="ECO:0000313" key="11">
    <source>
        <dbReference type="Proteomes" id="UP000004097"/>
    </source>
</evidence>
<feature type="domain" description="ABC transporter" evidence="8">
    <location>
        <begin position="318"/>
        <end position="528"/>
    </location>
</feature>
<dbReference type="CDD" id="cd03228">
    <property type="entry name" value="ABCC_MRP_Like"/>
    <property type="match status" value="1"/>
</dbReference>
<dbReference type="SUPFAM" id="SSF52540">
    <property type="entry name" value="P-loop containing nucleoside triphosphate hydrolases"/>
    <property type="match status" value="1"/>
</dbReference>
<dbReference type="InterPro" id="IPR003439">
    <property type="entry name" value="ABC_transporter-like_ATP-bd"/>
</dbReference>
<dbReference type="Gene3D" id="1.20.1560.10">
    <property type="entry name" value="ABC transporter type 1, transmembrane domain"/>
    <property type="match status" value="1"/>
</dbReference>
<evidence type="ECO:0000259" key="8">
    <source>
        <dbReference type="PROSITE" id="PS50893"/>
    </source>
</evidence>
<dbReference type="RefSeq" id="WP_006525316.1">
    <property type="nucleotide sequence ID" value="NZ_GL637648.1"/>
</dbReference>
<gene>
    <name evidence="10" type="ORF">HMPREF9430_00476</name>
</gene>
<dbReference type="GO" id="GO:0005524">
    <property type="term" value="F:ATP binding"/>
    <property type="evidence" value="ECO:0007669"/>
    <property type="project" value="UniProtKB-KW"/>
</dbReference>
<keyword evidence="6 7" id="KW-0472">Membrane</keyword>
<evidence type="ECO:0000259" key="9">
    <source>
        <dbReference type="PROSITE" id="PS50929"/>
    </source>
</evidence>
<dbReference type="Pfam" id="PF00664">
    <property type="entry name" value="ABC_membrane"/>
    <property type="match status" value="1"/>
</dbReference>
<dbReference type="InterPro" id="IPR003593">
    <property type="entry name" value="AAA+_ATPase"/>
</dbReference>
<dbReference type="SUPFAM" id="SSF90123">
    <property type="entry name" value="ABC transporter transmembrane region"/>
    <property type="match status" value="1"/>
</dbReference>
<dbReference type="GO" id="GO:0034040">
    <property type="term" value="F:ATPase-coupled lipid transmembrane transporter activity"/>
    <property type="evidence" value="ECO:0007669"/>
    <property type="project" value="TreeGrafter"/>
</dbReference>
<dbReference type="AlphaFoldDB" id="E7MLR3"/>
<dbReference type="PROSITE" id="PS50929">
    <property type="entry name" value="ABC_TM1F"/>
    <property type="match status" value="1"/>
</dbReference>
<dbReference type="GO" id="GO:0005886">
    <property type="term" value="C:plasma membrane"/>
    <property type="evidence" value="ECO:0007669"/>
    <property type="project" value="UniProtKB-SubCell"/>
</dbReference>
<proteinExistence type="predicted"/>
<feature type="transmembrane region" description="Helical" evidence="7">
    <location>
        <begin position="14"/>
        <end position="38"/>
    </location>
</feature>
<dbReference type="PANTHER" id="PTHR24221:SF654">
    <property type="entry name" value="ATP-BINDING CASSETTE SUB-FAMILY B MEMBER 6"/>
    <property type="match status" value="1"/>
</dbReference>
<comment type="subcellular location">
    <subcellularLocation>
        <location evidence="1">Cell membrane</location>
        <topology evidence="1">Multi-pass membrane protein</topology>
    </subcellularLocation>
</comment>
<dbReference type="InterPro" id="IPR036640">
    <property type="entry name" value="ABC1_TM_sf"/>
</dbReference>
<feature type="transmembrane region" description="Helical" evidence="7">
    <location>
        <begin position="50"/>
        <end position="72"/>
    </location>
</feature>
<feature type="domain" description="ABC transmembrane type-1" evidence="9">
    <location>
        <begin position="18"/>
        <end position="291"/>
    </location>
</feature>
<sequence length="528" mass="60434">MELIDIFKSEKKNVIYCIILNVIAAIFSVAASLSLTLFVQRIIEGKYIEAMYMILLNLGLYIVAYSFNYIYLIKKNKAKMLGTLKYREYITQIIRNSESKIKESEYISKLNNDGNQIENAIELIFNLIDAILYVISAFVGLIILHWGIAIASLVIFFLNLVLPRLLKKKSEENERLRSQNSENYLRNLTDFLEGYSVWNLYNKKGILTGLLDKENLIYEQKKNKINNTTSLIETIPSFGSLIGQDSLMLFAIVLIYFKIVIPGVILSVGNLSGMLFSHLSKFIKNIVKVKGINRLVKDNCVLFEKIDESLKEVENYDIKIKNLSFSYGEKKVLNNINLEFKFGKKYIITGPSGTGKTTLFNLLTKSIENYSGEIYLGDHNYKNLNAYTIHKLIGYVTQKTHIFNASLKDNITLFDNGHSEIQYKKAIENSQVNEFIIDDDQMIEKNGNNLSGGQNQRIAIAREIIHGHKIILFDESTNALDKAKNLEMIKYLTSLDQTVIFIAHHVDNNIINYFNHIIDFENGVIQAK</sequence>
<keyword evidence="2 7" id="KW-0812">Transmembrane</keyword>
<feature type="transmembrane region" description="Helical" evidence="7">
    <location>
        <begin position="247"/>
        <end position="271"/>
    </location>
</feature>
<keyword evidence="11" id="KW-1185">Reference proteome</keyword>
<dbReference type="HOGENOM" id="CLU_000604_84_9_9"/>
<name>E7MLR3_9FIRM</name>
<organism evidence="10 11">
    <name type="scientific">Solobacterium moorei F0204</name>
    <dbReference type="NCBI Taxonomy" id="706433"/>
    <lineage>
        <taxon>Bacteria</taxon>
        <taxon>Bacillati</taxon>
        <taxon>Bacillota</taxon>
        <taxon>Erysipelotrichia</taxon>
        <taxon>Erysipelotrichales</taxon>
        <taxon>Erysipelotrichaceae</taxon>
        <taxon>Solobacterium</taxon>
    </lineage>
</organism>
<evidence type="ECO:0000256" key="2">
    <source>
        <dbReference type="ARBA" id="ARBA00022692"/>
    </source>
</evidence>
<dbReference type="Gene3D" id="3.40.50.300">
    <property type="entry name" value="P-loop containing nucleotide triphosphate hydrolases"/>
    <property type="match status" value="1"/>
</dbReference>
<dbReference type="EMBL" id="AECQ01000007">
    <property type="protein sequence ID" value="EFW24919.1"/>
    <property type="molecule type" value="Genomic_DNA"/>
</dbReference>
<comment type="caution">
    <text evidence="10">The sequence shown here is derived from an EMBL/GenBank/DDBJ whole genome shotgun (WGS) entry which is preliminary data.</text>
</comment>
<dbReference type="PANTHER" id="PTHR24221">
    <property type="entry name" value="ATP-BINDING CASSETTE SUB-FAMILY B"/>
    <property type="match status" value="1"/>
</dbReference>
<evidence type="ECO:0000256" key="7">
    <source>
        <dbReference type="SAM" id="Phobius"/>
    </source>
</evidence>
<dbReference type="InterPro" id="IPR011527">
    <property type="entry name" value="ABC1_TM_dom"/>
</dbReference>
<dbReference type="Pfam" id="PF00005">
    <property type="entry name" value="ABC_tran"/>
    <property type="match status" value="1"/>
</dbReference>